<dbReference type="CDD" id="cd06170">
    <property type="entry name" value="LuxR_C_like"/>
    <property type="match status" value="1"/>
</dbReference>
<dbReference type="CDD" id="cd17535">
    <property type="entry name" value="REC_NarL-like"/>
    <property type="match status" value="1"/>
</dbReference>
<dbReference type="InterPro" id="IPR001789">
    <property type="entry name" value="Sig_transdc_resp-reg_receiver"/>
</dbReference>
<accession>A0ABN7PXH1</accession>
<comment type="caution">
    <text evidence="6">The sequence shown here is derived from an EMBL/GenBank/DDBJ whole genome shotgun (WGS) entry which is preliminary data.</text>
</comment>
<feature type="domain" description="HTH luxR-type" evidence="4">
    <location>
        <begin position="163"/>
        <end position="228"/>
    </location>
</feature>
<keyword evidence="2" id="KW-0238">DNA-binding</keyword>
<evidence type="ECO:0000256" key="3">
    <source>
        <dbReference type="PROSITE-ProRule" id="PRU00169"/>
    </source>
</evidence>
<reference evidence="6 7" key="1">
    <citation type="submission" date="2021-03" db="EMBL/GenBank/DDBJ databases">
        <authorList>
            <person name="Peeters C."/>
        </authorList>
    </citation>
    <scope>NUCLEOTIDE SEQUENCE [LARGE SCALE GENOMIC DNA]</scope>
    <source>
        <strain evidence="6 7">LMG 26411</strain>
    </source>
</reference>
<dbReference type="InterPro" id="IPR016032">
    <property type="entry name" value="Sig_transdc_resp-reg_C-effctor"/>
</dbReference>
<evidence type="ECO:0000313" key="7">
    <source>
        <dbReference type="Proteomes" id="UP000672657"/>
    </source>
</evidence>
<keyword evidence="7" id="KW-1185">Reference proteome</keyword>
<dbReference type="PROSITE" id="PS50043">
    <property type="entry name" value="HTH_LUXR_2"/>
    <property type="match status" value="1"/>
</dbReference>
<evidence type="ECO:0000256" key="2">
    <source>
        <dbReference type="ARBA" id="ARBA00023125"/>
    </source>
</evidence>
<dbReference type="SMART" id="SM00421">
    <property type="entry name" value="HTH_LUXR"/>
    <property type="match status" value="1"/>
</dbReference>
<dbReference type="Gene3D" id="3.40.50.2300">
    <property type="match status" value="1"/>
</dbReference>
<protein>
    <submittedName>
        <fullName evidence="6">Transcriptional regulator</fullName>
    </submittedName>
</protein>
<sequence length="232" mass="25190">MCQTINACRIVRQAMPNAISDGVLAVATILIVDDHPAVRVVLKTHLSQVLGVTHVLEADNGQAAVEIVRQYAPDVVILDLDIPRINGLDVIPRLKAIQPSVRILVISGQDQNTFAPRARQAGANGYVSKTQELPEIVRCVESVLAGYSVMPDVDGGRADGLDETRRLGSLSDKELVIMQMLAKGMSNKQIGEVLFISNKTVSTHKTRIMEKLGARSLVDVIDFARRNHIAIG</sequence>
<dbReference type="PRINTS" id="PR00038">
    <property type="entry name" value="HTHLUXR"/>
</dbReference>
<dbReference type="PROSITE" id="PS00622">
    <property type="entry name" value="HTH_LUXR_1"/>
    <property type="match status" value="1"/>
</dbReference>
<evidence type="ECO:0000259" key="4">
    <source>
        <dbReference type="PROSITE" id="PS50043"/>
    </source>
</evidence>
<dbReference type="Pfam" id="PF00072">
    <property type="entry name" value="Response_reg"/>
    <property type="match status" value="1"/>
</dbReference>
<dbReference type="Pfam" id="PF00196">
    <property type="entry name" value="GerE"/>
    <property type="match status" value="1"/>
</dbReference>
<dbReference type="SUPFAM" id="SSF52172">
    <property type="entry name" value="CheY-like"/>
    <property type="match status" value="1"/>
</dbReference>
<keyword evidence="1 3" id="KW-0597">Phosphoprotein</keyword>
<dbReference type="PANTHER" id="PTHR45566">
    <property type="entry name" value="HTH-TYPE TRANSCRIPTIONAL REGULATOR YHJB-RELATED"/>
    <property type="match status" value="1"/>
</dbReference>
<dbReference type="InterPro" id="IPR051015">
    <property type="entry name" value="EvgA-like"/>
</dbReference>
<proteinExistence type="predicted"/>
<dbReference type="EMBL" id="CAJPVI010000015">
    <property type="protein sequence ID" value="CAG2145726.1"/>
    <property type="molecule type" value="Genomic_DNA"/>
</dbReference>
<dbReference type="PROSITE" id="PS50110">
    <property type="entry name" value="RESPONSE_REGULATORY"/>
    <property type="match status" value="1"/>
</dbReference>
<dbReference type="InterPro" id="IPR011006">
    <property type="entry name" value="CheY-like_superfamily"/>
</dbReference>
<name>A0ABN7PXH1_9BURK</name>
<evidence type="ECO:0000259" key="5">
    <source>
        <dbReference type="PROSITE" id="PS50110"/>
    </source>
</evidence>
<feature type="modified residue" description="4-aspartylphosphate" evidence="3">
    <location>
        <position position="79"/>
    </location>
</feature>
<evidence type="ECO:0000256" key="1">
    <source>
        <dbReference type="ARBA" id="ARBA00022553"/>
    </source>
</evidence>
<dbReference type="SMART" id="SM00448">
    <property type="entry name" value="REC"/>
    <property type="match status" value="1"/>
</dbReference>
<gene>
    <name evidence="6" type="ORF">LMG26411_02791</name>
</gene>
<feature type="domain" description="Response regulatory" evidence="5">
    <location>
        <begin position="28"/>
        <end position="144"/>
    </location>
</feature>
<evidence type="ECO:0000313" key="6">
    <source>
        <dbReference type="EMBL" id="CAG2145726.1"/>
    </source>
</evidence>
<dbReference type="InterPro" id="IPR036388">
    <property type="entry name" value="WH-like_DNA-bd_sf"/>
</dbReference>
<organism evidence="6 7">
    <name type="scientific">Cupriavidus numazuensis</name>
    <dbReference type="NCBI Taxonomy" id="221992"/>
    <lineage>
        <taxon>Bacteria</taxon>
        <taxon>Pseudomonadati</taxon>
        <taxon>Pseudomonadota</taxon>
        <taxon>Betaproteobacteria</taxon>
        <taxon>Burkholderiales</taxon>
        <taxon>Burkholderiaceae</taxon>
        <taxon>Cupriavidus</taxon>
    </lineage>
</organism>
<dbReference type="InterPro" id="IPR058245">
    <property type="entry name" value="NreC/VraR/RcsB-like_REC"/>
</dbReference>
<dbReference type="Proteomes" id="UP000672657">
    <property type="component" value="Unassembled WGS sequence"/>
</dbReference>
<dbReference type="SUPFAM" id="SSF46894">
    <property type="entry name" value="C-terminal effector domain of the bipartite response regulators"/>
    <property type="match status" value="1"/>
</dbReference>
<dbReference type="InterPro" id="IPR000792">
    <property type="entry name" value="Tscrpt_reg_LuxR_C"/>
</dbReference>
<dbReference type="Gene3D" id="1.10.10.10">
    <property type="entry name" value="Winged helix-like DNA-binding domain superfamily/Winged helix DNA-binding domain"/>
    <property type="match status" value="1"/>
</dbReference>
<dbReference type="PANTHER" id="PTHR45566:SF2">
    <property type="entry name" value="NARL SUBFAMILY"/>
    <property type="match status" value="1"/>
</dbReference>